<proteinExistence type="inferred from homology"/>
<evidence type="ECO:0000256" key="7">
    <source>
        <dbReference type="RuleBase" id="RU004379"/>
    </source>
</evidence>
<comment type="caution">
    <text evidence="8">The sequence shown here is derived from an EMBL/GenBank/DDBJ whole genome shotgun (WGS) entry which is preliminary data.</text>
</comment>
<dbReference type="AlphaFoldDB" id="A0A8I1JIR9"/>
<evidence type="ECO:0000256" key="4">
    <source>
        <dbReference type="ARBA" id="ARBA00022692"/>
    </source>
</evidence>
<gene>
    <name evidence="8" type="ORF">JEU22_02825</name>
</gene>
<reference evidence="8" key="1">
    <citation type="submission" date="2020-12" db="EMBL/GenBank/DDBJ databases">
        <title>Enhanced detection system for hospital associated transmission using whole genome sequencing surveillance.</title>
        <authorList>
            <person name="Harrison L.H."/>
            <person name="Van Tyne D."/>
            <person name="Marsh J.W."/>
            <person name="Griffith M.P."/>
            <person name="Snyder D.J."/>
            <person name="Cooper V.S."/>
            <person name="Mustapha M."/>
        </authorList>
    </citation>
    <scope>NUCLEOTIDE SEQUENCE</scope>
    <source>
        <strain evidence="8">PSB00042</strain>
    </source>
</reference>
<dbReference type="PANTHER" id="PTHR23291:SF115">
    <property type="entry name" value="MODULATOR OF FTSH PROTEASE YCCA"/>
    <property type="match status" value="1"/>
</dbReference>
<organism evidence="8 9">
    <name type="scientific">Pseudomonas putida</name>
    <name type="common">Arthrobacter siderocapsulatus</name>
    <dbReference type="NCBI Taxonomy" id="303"/>
    <lineage>
        <taxon>Bacteria</taxon>
        <taxon>Pseudomonadati</taxon>
        <taxon>Pseudomonadota</taxon>
        <taxon>Gammaproteobacteria</taxon>
        <taxon>Pseudomonadales</taxon>
        <taxon>Pseudomonadaceae</taxon>
        <taxon>Pseudomonas</taxon>
    </lineage>
</organism>
<keyword evidence="6 7" id="KW-0472">Membrane</keyword>
<evidence type="ECO:0000313" key="9">
    <source>
        <dbReference type="Proteomes" id="UP000637061"/>
    </source>
</evidence>
<dbReference type="GO" id="GO:0005886">
    <property type="term" value="C:plasma membrane"/>
    <property type="evidence" value="ECO:0007669"/>
    <property type="project" value="UniProtKB-SubCell"/>
</dbReference>
<feature type="transmembrane region" description="Helical" evidence="7">
    <location>
        <begin position="197"/>
        <end position="222"/>
    </location>
</feature>
<dbReference type="EMBL" id="JAEHTE010000002">
    <property type="protein sequence ID" value="MBI6882834.1"/>
    <property type="molecule type" value="Genomic_DNA"/>
</dbReference>
<feature type="transmembrane region" description="Helical" evidence="7">
    <location>
        <begin position="111"/>
        <end position="131"/>
    </location>
</feature>
<evidence type="ECO:0000313" key="8">
    <source>
        <dbReference type="EMBL" id="MBI6882834.1"/>
    </source>
</evidence>
<feature type="transmembrane region" description="Helical" evidence="7">
    <location>
        <begin position="143"/>
        <end position="161"/>
    </location>
</feature>
<dbReference type="InterPro" id="IPR006214">
    <property type="entry name" value="Bax_inhibitor_1-related"/>
</dbReference>
<comment type="subcellular location">
    <subcellularLocation>
        <location evidence="1">Cell membrane</location>
        <topology evidence="1">Multi-pass membrane protein</topology>
    </subcellularLocation>
</comment>
<evidence type="ECO:0000256" key="5">
    <source>
        <dbReference type="ARBA" id="ARBA00022989"/>
    </source>
</evidence>
<feature type="transmembrane region" description="Helical" evidence="7">
    <location>
        <begin position="78"/>
        <end position="99"/>
    </location>
</feature>
<sequence>MNHQLGASETGSVLEKPGVSDSSRVLKNTYMLLAATLLFSAVTALISMSYRLPLPHGLLMLVVFYALLFLIHKTQNSSWGIIFTFALTGLLGASLGPILNQVLHMSNGTAIIAQSLIMTGVTFVGLSLWVAKTRKDMDFLQGFLLVGFFVLLTGVLVSFFIQATFLSLAISAGFVLFASASILFQTSQIVRGGETNYVMATISLYVSIYNLFVSILSLTGYFSRDD</sequence>
<dbReference type="PANTHER" id="PTHR23291">
    <property type="entry name" value="BAX INHIBITOR-RELATED"/>
    <property type="match status" value="1"/>
</dbReference>
<dbReference type="RefSeq" id="WP_198746458.1">
    <property type="nucleotide sequence ID" value="NZ_JAEHTE010000002.1"/>
</dbReference>
<keyword evidence="4 7" id="KW-0812">Transmembrane</keyword>
<evidence type="ECO:0000256" key="2">
    <source>
        <dbReference type="ARBA" id="ARBA00010350"/>
    </source>
</evidence>
<dbReference type="Pfam" id="PF01027">
    <property type="entry name" value="Bax1-I"/>
    <property type="match status" value="1"/>
</dbReference>
<evidence type="ECO:0000256" key="6">
    <source>
        <dbReference type="ARBA" id="ARBA00023136"/>
    </source>
</evidence>
<accession>A0A8I1JIR9</accession>
<keyword evidence="3" id="KW-1003">Cell membrane</keyword>
<evidence type="ECO:0000256" key="3">
    <source>
        <dbReference type="ARBA" id="ARBA00022475"/>
    </source>
</evidence>
<feature type="transmembrane region" description="Helical" evidence="7">
    <location>
        <begin position="30"/>
        <end position="48"/>
    </location>
</feature>
<feature type="transmembrane region" description="Helical" evidence="7">
    <location>
        <begin position="54"/>
        <end position="71"/>
    </location>
</feature>
<evidence type="ECO:0000256" key="1">
    <source>
        <dbReference type="ARBA" id="ARBA00004651"/>
    </source>
</evidence>
<comment type="similarity">
    <text evidence="2 7">Belongs to the BI1 family.</text>
</comment>
<name>A0A8I1JIR9_PSEPU</name>
<feature type="transmembrane region" description="Helical" evidence="7">
    <location>
        <begin position="167"/>
        <end position="185"/>
    </location>
</feature>
<dbReference type="CDD" id="cd10433">
    <property type="entry name" value="YccA_like"/>
    <property type="match status" value="1"/>
</dbReference>
<keyword evidence="5 7" id="KW-1133">Transmembrane helix</keyword>
<protein>
    <submittedName>
        <fullName evidence="8">Bax inhibitor-1/YccA family protein</fullName>
    </submittedName>
</protein>
<dbReference type="Proteomes" id="UP000637061">
    <property type="component" value="Unassembled WGS sequence"/>
</dbReference>